<dbReference type="AlphaFoldDB" id="A0A840WIH9"/>
<keyword evidence="2" id="KW-1185">Reference proteome</keyword>
<dbReference type="EMBL" id="JACHDO010000001">
    <property type="protein sequence ID" value="MBB5491306.1"/>
    <property type="molecule type" value="Genomic_DNA"/>
</dbReference>
<evidence type="ECO:0000313" key="2">
    <source>
        <dbReference type="Proteomes" id="UP000579647"/>
    </source>
</evidence>
<organism evidence="1 2">
    <name type="scientific">Nocardiopsis metallicus</name>
    <dbReference type="NCBI Taxonomy" id="179819"/>
    <lineage>
        <taxon>Bacteria</taxon>
        <taxon>Bacillati</taxon>
        <taxon>Actinomycetota</taxon>
        <taxon>Actinomycetes</taxon>
        <taxon>Streptosporangiales</taxon>
        <taxon>Nocardiopsidaceae</taxon>
        <taxon>Nocardiopsis</taxon>
    </lineage>
</organism>
<evidence type="ECO:0000313" key="1">
    <source>
        <dbReference type="EMBL" id="MBB5491306.1"/>
    </source>
</evidence>
<comment type="caution">
    <text evidence="1">The sequence shown here is derived from an EMBL/GenBank/DDBJ whole genome shotgun (WGS) entry which is preliminary data.</text>
</comment>
<protein>
    <recommendedName>
        <fullName evidence="3">DUF1440 domain-containing protein</fullName>
    </recommendedName>
</protein>
<name>A0A840WIH9_9ACTN</name>
<evidence type="ECO:0008006" key="3">
    <source>
        <dbReference type="Google" id="ProtNLM"/>
    </source>
</evidence>
<dbReference type="Proteomes" id="UP000579647">
    <property type="component" value="Unassembled WGS sequence"/>
</dbReference>
<sequence length="170" mass="18202">MKKPITELAKDLAIAPVAGYLATKVMEPVSMKLYEWESDADRQREDEVRPGPPFGIAADKTLALFGIHLEGQAQERAGMAFHYGLAVSWAPVYALIRRTTPIGPVSAGLASGAAMSLIVDEGLTPLLGFSAPNRDYPLITHARGFAAHLAFGLAVAAVTETAWCLTRSRP</sequence>
<reference evidence="1 2" key="1">
    <citation type="submission" date="2020-08" db="EMBL/GenBank/DDBJ databases">
        <title>Sequencing the genomes of 1000 actinobacteria strains.</title>
        <authorList>
            <person name="Klenk H.-P."/>
        </authorList>
    </citation>
    <scope>NUCLEOTIDE SEQUENCE [LARGE SCALE GENOMIC DNA]</scope>
    <source>
        <strain evidence="1 2">DSM 44598</strain>
    </source>
</reference>
<proteinExistence type="predicted"/>
<dbReference type="RefSeq" id="WP_017611627.1">
    <property type="nucleotide sequence ID" value="NZ_BAAAKM010000077.1"/>
</dbReference>
<gene>
    <name evidence="1" type="ORF">HNR07_002443</name>
</gene>
<accession>A0A840WIH9</accession>